<evidence type="ECO:0000256" key="2">
    <source>
        <dbReference type="SAM" id="Phobius"/>
    </source>
</evidence>
<dbReference type="AlphaFoldDB" id="A0A1Y1QRD0"/>
<keyword evidence="2" id="KW-0812">Transmembrane</keyword>
<evidence type="ECO:0000313" key="4">
    <source>
        <dbReference type="Proteomes" id="UP000192491"/>
    </source>
</evidence>
<keyword evidence="2" id="KW-1133">Transmembrane helix</keyword>
<accession>A0A1Y1QRD0</accession>
<dbReference type="EMBL" id="MTEJ01000082">
    <property type="protein sequence ID" value="OQX11707.1"/>
    <property type="molecule type" value="Genomic_DNA"/>
</dbReference>
<evidence type="ECO:0000313" key="3">
    <source>
        <dbReference type="EMBL" id="OQX11707.1"/>
    </source>
</evidence>
<feature type="region of interest" description="Disordered" evidence="1">
    <location>
        <begin position="178"/>
        <end position="197"/>
    </location>
</feature>
<protein>
    <submittedName>
        <fullName evidence="3">Uncharacterized protein</fullName>
    </submittedName>
</protein>
<gene>
    <name evidence="3" type="ORF">BWK73_16870</name>
</gene>
<evidence type="ECO:0000256" key="1">
    <source>
        <dbReference type="SAM" id="MobiDB-lite"/>
    </source>
</evidence>
<organism evidence="3 4">
    <name type="scientific">Thiothrix lacustris</name>
    <dbReference type="NCBI Taxonomy" id="525917"/>
    <lineage>
        <taxon>Bacteria</taxon>
        <taxon>Pseudomonadati</taxon>
        <taxon>Pseudomonadota</taxon>
        <taxon>Gammaproteobacteria</taxon>
        <taxon>Thiotrichales</taxon>
        <taxon>Thiotrichaceae</taxon>
        <taxon>Thiothrix</taxon>
    </lineage>
</organism>
<reference evidence="3 4" key="1">
    <citation type="submission" date="2017-01" db="EMBL/GenBank/DDBJ databases">
        <title>Novel large sulfur bacteria in the metagenomes of groundwater-fed chemosynthetic microbial mats in the Lake Huron basin.</title>
        <authorList>
            <person name="Sharrar A.M."/>
            <person name="Flood B.E."/>
            <person name="Bailey J.V."/>
            <person name="Jones D.S."/>
            <person name="Biddanda B."/>
            <person name="Ruberg S.A."/>
            <person name="Marcus D.N."/>
            <person name="Dick G.J."/>
        </authorList>
    </citation>
    <scope>NUCLEOTIDE SEQUENCE [LARGE SCALE GENOMIC DNA]</scope>
    <source>
        <strain evidence="3">A8</strain>
    </source>
</reference>
<dbReference type="Proteomes" id="UP000192491">
    <property type="component" value="Unassembled WGS sequence"/>
</dbReference>
<feature type="transmembrane region" description="Helical" evidence="2">
    <location>
        <begin position="20"/>
        <end position="38"/>
    </location>
</feature>
<comment type="caution">
    <text evidence="3">The sequence shown here is derived from an EMBL/GenBank/DDBJ whole genome shotgun (WGS) entry which is preliminary data.</text>
</comment>
<name>A0A1Y1QRD0_9GAMM</name>
<proteinExistence type="predicted"/>
<keyword evidence="2" id="KW-0472">Membrane</keyword>
<sequence>MAATLYTVKSGRREQMKRELIGLVIGTTLLMAGMAFLFSQSIVASNTSATLAKIAETPSVAKAPEPAVTLVVLEPAIAPVLPVTSPTEAASADQVAPETTAVTVPALAAPTVTLPETLDNIPAPATEPSEKIIESPAATGWIYAGQFANGKWSEQGLKIGTELPVSGAKYVLTWGATVRENPPGKRSEGNGKLSKSLGNVAPGREIEVVQVKKSGSKGHIWLEIKYQ</sequence>